<feature type="non-terminal residue" evidence="1">
    <location>
        <position position="1"/>
    </location>
</feature>
<protein>
    <submittedName>
        <fullName evidence="1">Uncharacterized protein</fullName>
    </submittedName>
</protein>
<organism evidence="1">
    <name type="scientific">Arion vulgaris</name>
    <dbReference type="NCBI Taxonomy" id="1028688"/>
    <lineage>
        <taxon>Eukaryota</taxon>
        <taxon>Metazoa</taxon>
        <taxon>Spiralia</taxon>
        <taxon>Lophotrochozoa</taxon>
        <taxon>Mollusca</taxon>
        <taxon>Gastropoda</taxon>
        <taxon>Heterobranchia</taxon>
        <taxon>Euthyneura</taxon>
        <taxon>Panpulmonata</taxon>
        <taxon>Eupulmonata</taxon>
        <taxon>Stylommatophora</taxon>
        <taxon>Helicina</taxon>
        <taxon>Arionoidea</taxon>
        <taxon>Arionidae</taxon>
        <taxon>Arion</taxon>
    </lineage>
</organism>
<accession>A0A0B6YY91</accession>
<dbReference type="AlphaFoldDB" id="A0A0B6YY91"/>
<sequence length="210" mass="23409">FSYDSTPTTFSTSINSLITTTPSAGTTLTSTFAARKGYLLLNEQINDISGNHKARRKESQLEPIRVSQFPVDKHKLIKIPVKMEALTTSNKTTPTIYDTISETHRDSGHHGNNSKQDKMSKLEQLVNHFSQNLSGVASPLHTLKRPSVSRYSQLRALTLASNNGNFMPPLLTPTFMPINQGMVTDNLTQRRCSRNKCDDRFGCEPQGIDQ</sequence>
<reference evidence="1" key="1">
    <citation type="submission" date="2014-12" db="EMBL/GenBank/DDBJ databases">
        <title>Insight into the proteome of Arion vulgaris.</title>
        <authorList>
            <person name="Aradska J."/>
            <person name="Bulat T."/>
            <person name="Smidak R."/>
            <person name="Sarate P."/>
            <person name="Gangsoo J."/>
            <person name="Sialana F."/>
            <person name="Bilban M."/>
            <person name="Lubec G."/>
        </authorList>
    </citation>
    <scope>NUCLEOTIDE SEQUENCE</scope>
    <source>
        <tissue evidence="1">Skin</tissue>
    </source>
</reference>
<proteinExistence type="predicted"/>
<name>A0A0B6YY91_9EUPU</name>
<dbReference type="EMBL" id="HACG01013826">
    <property type="protein sequence ID" value="CEK60691.1"/>
    <property type="molecule type" value="Transcribed_RNA"/>
</dbReference>
<evidence type="ECO:0000313" key="1">
    <source>
        <dbReference type="EMBL" id="CEK60691.1"/>
    </source>
</evidence>
<gene>
    <name evidence="1" type="primary">ORF40110</name>
</gene>